<gene>
    <name evidence="2" type="ORF">B4U80_07478</name>
</gene>
<dbReference type="GO" id="GO:0006487">
    <property type="term" value="P:protein N-linked glycosylation"/>
    <property type="evidence" value="ECO:0007669"/>
    <property type="project" value="TreeGrafter"/>
</dbReference>
<dbReference type="GO" id="GO:0008375">
    <property type="term" value="F:acetylglucosaminyltransferase activity"/>
    <property type="evidence" value="ECO:0007669"/>
    <property type="project" value="TreeGrafter"/>
</dbReference>
<keyword evidence="3" id="KW-1185">Reference proteome</keyword>
<organism evidence="2 3">
    <name type="scientific">Leptotrombidium deliense</name>
    <dbReference type="NCBI Taxonomy" id="299467"/>
    <lineage>
        <taxon>Eukaryota</taxon>
        <taxon>Metazoa</taxon>
        <taxon>Ecdysozoa</taxon>
        <taxon>Arthropoda</taxon>
        <taxon>Chelicerata</taxon>
        <taxon>Arachnida</taxon>
        <taxon>Acari</taxon>
        <taxon>Acariformes</taxon>
        <taxon>Trombidiformes</taxon>
        <taxon>Prostigmata</taxon>
        <taxon>Anystina</taxon>
        <taxon>Parasitengona</taxon>
        <taxon>Trombiculoidea</taxon>
        <taxon>Trombiculidae</taxon>
        <taxon>Leptotrombidium</taxon>
    </lineage>
</organism>
<dbReference type="AlphaFoldDB" id="A0A443RUD7"/>
<protein>
    <submittedName>
        <fullName evidence="2">Alpha-1:3-mannosyl-glycoprotein 4-beta-N-acetylglucosaminyltransferase B-like protein</fullName>
    </submittedName>
</protein>
<dbReference type="PANTHER" id="PTHR12062:SF9">
    <property type="entry name" value="ALPHA-1,3-MANNOSYL-GLYCOPROTEIN 4-BETA-N-ACETYLGLUCOSAMINYLTRANSFERASE A, ISOFORM A"/>
    <property type="match status" value="1"/>
</dbReference>
<dbReference type="InterPro" id="IPR006759">
    <property type="entry name" value="Glyco_transf_54"/>
</dbReference>
<proteinExistence type="predicted"/>
<keyword evidence="2" id="KW-0808">Transferase</keyword>
<evidence type="ECO:0000313" key="3">
    <source>
        <dbReference type="Proteomes" id="UP000288716"/>
    </source>
</evidence>
<name>A0A443RUD7_9ACAR</name>
<evidence type="ECO:0000313" key="2">
    <source>
        <dbReference type="EMBL" id="RWS18963.1"/>
    </source>
</evidence>
<sequence length="207" mass="25174">MFREYIKSGLLELISPPVSYYPEYSNKTTLGDPLYRVRWRTKQNLDYAYLMNYCKDRGEFYIQLEDDILTRRNYIQLIENNLKHVSRVYKNWFLIHLSRLGFIGKLMKTSDLPMLISAFYNFREYQPVDWLLDYILRIRFCAIDSSKLSCARNILKYTIFVKQPLFQHIGYHSSLKGKIQKLMDKNFPKETKSKKRSRWWIFRRSLF</sequence>
<dbReference type="GO" id="GO:0005795">
    <property type="term" value="C:Golgi stack"/>
    <property type="evidence" value="ECO:0007669"/>
    <property type="project" value="TreeGrafter"/>
</dbReference>
<dbReference type="GO" id="GO:0005793">
    <property type="term" value="C:endoplasmic reticulum-Golgi intermediate compartment"/>
    <property type="evidence" value="ECO:0007669"/>
    <property type="project" value="TreeGrafter"/>
</dbReference>
<dbReference type="InterPro" id="IPR057279">
    <property type="entry name" value="MGAT4"/>
</dbReference>
<dbReference type="Proteomes" id="UP000288716">
    <property type="component" value="Unassembled WGS sequence"/>
</dbReference>
<dbReference type="STRING" id="299467.A0A443RUD7"/>
<dbReference type="EMBL" id="NCKV01031902">
    <property type="protein sequence ID" value="RWS18963.1"/>
    <property type="molecule type" value="Genomic_DNA"/>
</dbReference>
<accession>A0A443RUD7</accession>
<dbReference type="OrthoDB" id="2016523at2759"/>
<comment type="caution">
    <text evidence="2">The sequence shown here is derived from an EMBL/GenBank/DDBJ whole genome shotgun (WGS) entry which is preliminary data.</text>
</comment>
<dbReference type="PANTHER" id="PTHR12062">
    <property type="entry name" value="N-ACETYLGLUCOSAMINYLTRANSFERASE VI"/>
    <property type="match status" value="1"/>
</dbReference>
<keyword evidence="2" id="KW-0328">Glycosyltransferase</keyword>
<dbReference type="GO" id="GO:0005783">
    <property type="term" value="C:endoplasmic reticulum"/>
    <property type="evidence" value="ECO:0007669"/>
    <property type="project" value="TreeGrafter"/>
</dbReference>
<reference evidence="2 3" key="1">
    <citation type="journal article" date="2018" name="Gigascience">
        <title>Genomes of trombidid mites reveal novel predicted allergens and laterally-transferred genes associated with secondary metabolism.</title>
        <authorList>
            <person name="Dong X."/>
            <person name="Chaisiri K."/>
            <person name="Xia D."/>
            <person name="Armstrong S.D."/>
            <person name="Fang Y."/>
            <person name="Donnelly M.J."/>
            <person name="Kadowaki T."/>
            <person name="McGarry J.W."/>
            <person name="Darby A.C."/>
            <person name="Makepeace B.L."/>
        </authorList>
    </citation>
    <scope>NUCLEOTIDE SEQUENCE [LARGE SCALE GENOMIC DNA]</scope>
    <source>
        <strain evidence="2">UoL-UT</strain>
    </source>
</reference>
<evidence type="ECO:0000259" key="1">
    <source>
        <dbReference type="Pfam" id="PF04666"/>
    </source>
</evidence>
<dbReference type="VEuPathDB" id="VectorBase:LDEU013077"/>
<feature type="domain" description="MGAT4 conserved region" evidence="1">
    <location>
        <begin position="1"/>
        <end position="187"/>
    </location>
</feature>
<dbReference type="Pfam" id="PF04666">
    <property type="entry name" value="MGAT4_cons"/>
    <property type="match status" value="1"/>
</dbReference>